<dbReference type="PIRSF" id="PIRSF000193">
    <property type="entry name" value="Pyrrol-5-carb_rd"/>
    <property type="match status" value="1"/>
</dbReference>
<accession>A0A4D7CPT2</accession>
<gene>
    <name evidence="6 12" type="primary">proC</name>
    <name evidence="12" type="ORF">FA707_03595</name>
</gene>
<dbReference type="Gene3D" id="3.40.50.720">
    <property type="entry name" value="NAD(P)-binding Rossmann-like Domain"/>
    <property type="match status" value="1"/>
</dbReference>
<evidence type="ECO:0000256" key="2">
    <source>
        <dbReference type="ARBA" id="ARBA00022650"/>
    </source>
</evidence>
<dbReference type="InterPro" id="IPR036291">
    <property type="entry name" value="NAD(P)-bd_dom_sf"/>
</dbReference>
<evidence type="ECO:0000256" key="5">
    <source>
        <dbReference type="ARBA" id="ARBA00058118"/>
    </source>
</evidence>
<dbReference type="EC" id="1.5.1.2" evidence="6 7"/>
<proteinExistence type="inferred from homology"/>
<keyword evidence="4 6" id="KW-0560">Oxidoreductase</keyword>
<comment type="similarity">
    <text evidence="1 6 9">Belongs to the pyrroline-5-carboxylate reductase family.</text>
</comment>
<sequence length="267" mass="28674">MTKLAFLGAGNMNTGIIKGLLASHTVSAEMMTLTASTQERSKAKAEVLGVNYAESNEALIQQADVVILGAKPQVLMTLLPTIDTSLWQNKLIISIAAGLTIEQLRQMTLPEAKIVRIMPNMNISLQKSVSGIAYSTNITQTEKTLVTHLFEAIGSTYVLDEKDFVTLTAIAGCSPAFTALYVDGLSRAAVAQGLPLDTSREIVIDAMIGTLLNLKENHLAPWDLINQVCSPGGTTIQGVASLEKDQLTTTLFNAVNATIRRDEELSQ</sequence>
<comment type="catalytic activity">
    <reaction evidence="6 9">
        <text>L-proline + NADP(+) = (S)-1-pyrroline-5-carboxylate + NADPH + 2 H(+)</text>
        <dbReference type="Rhea" id="RHEA:14109"/>
        <dbReference type="ChEBI" id="CHEBI:15378"/>
        <dbReference type="ChEBI" id="CHEBI:17388"/>
        <dbReference type="ChEBI" id="CHEBI:57783"/>
        <dbReference type="ChEBI" id="CHEBI:58349"/>
        <dbReference type="ChEBI" id="CHEBI:60039"/>
        <dbReference type="EC" id="1.5.1.2"/>
    </reaction>
</comment>
<feature type="binding site" evidence="8">
    <location>
        <begin position="7"/>
        <end position="12"/>
    </location>
    <ligand>
        <name>NADP(+)</name>
        <dbReference type="ChEBI" id="CHEBI:58349"/>
    </ligand>
</feature>
<dbReference type="FunFam" id="1.10.3730.10:FF:000001">
    <property type="entry name" value="Pyrroline-5-carboxylate reductase"/>
    <property type="match status" value="1"/>
</dbReference>
<dbReference type="SUPFAM" id="SSF51735">
    <property type="entry name" value="NAD(P)-binding Rossmann-fold domains"/>
    <property type="match status" value="1"/>
</dbReference>
<evidence type="ECO:0000256" key="4">
    <source>
        <dbReference type="ARBA" id="ARBA00023002"/>
    </source>
</evidence>
<comment type="pathway">
    <text evidence="6 9">Amino-acid biosynthesis; L-proline biosynthesis; L-proline from L-glutamate 5-semialdehyde: step 1/1.</text>
</comment>
<dbReference type="InterPro" id="IPR000304">
    <property type="entry name" value="Pyrroline-COOH_reductase"/>
</dbReference>
<keyword evidence="3 6" id="KW-0521">NADP</keyword>
<dbReference type="KEGG" id="vao:FA707_03595"/>
<evidence type="ECO:0000256" key="9">
    <source>
        <dbReference type="RuleBase" id="RU003903"/>
    </source>
</evidence>
<evidence type="ECO:0000313" key="12">
    <source>
        <dbReference type="EMBL" id="QCI86098.1"/>
    </source>
</evidence>
<evidence type="ECO:0000256" key="3">
    <source>
        <dbReference type="ARBA" id="ARBA00022857"/>
    </source>
</evidence>
<keyword evidence="2 6" id="KW-0641">Proline biosynthesis</keyword>
<dbReference type="Gene3D" id="1.10.3730.10">
    <property type="entry name" value="ProC C-terminal domain-like"/>
    <property type="match status" value="1"/>
</dbReference>
<feature type="domain" description="Pyrroline-5-carboxylate reductase catalytic N-terminal" evidence="10">
    <location>
        <begin position="3"/>
        <end position="98"/>
    </location>
</feature>
<dbReference type="InterPro" id="IPR053790">
    <property type="entry name" value="P5CR-like_CS"/>
</dbReference>
<dbReference type="Proteomes" id="UP000298615">
    <property type="component" value="Chromosome"/>
</dbReference>
<dbReference type="GO" id="GO:0055129">
    <property type="term" value="P:L-proline biosynthetic process"/>
    <property type="evidence" value="ECO:0007669"/>
    <property type="project" value="UniProtKB-UniRule"/>
</dbReference>
<comment type="function">
    <text evidence="5 6">Catalyzes the reduction of 1-pyrroline-5-carboxylate (PCA) to L-proline.</text>
</comment>
<dbReference type="GO" id="GO:0004735">
    <property type="term" value="F:pyrroline-5-carboxylate reductase activity"/>
    <property type="evidence" value="ECO:0007669"/>
    <property type="project" value="UniProtKB-UniRule"/>
</dbReference>
<dbReference type="HAMAP" id="MF_01925">
    <property type="entry name" value="P5C_reductase"/>
    <property type="match status" value="1"/>
</dbReference>
<evidence type="ECO:0000256" key="1">
    <source>
        <dbReference type="ARBA" id="ARBA00005525"/>
    </source>
</evidence>
<dbReference type="NCBIfam" id="TIGR00112">
    <property type="entry name" value="proC"/>
    <property type="match status" value="1"/>
</dbReference>
<dbReference type="EMBL" id="CP039712">
    <property type="protein sequence ID" value="QCI86098.1"/>
    <property type="molecule type" value="Genomic_DNA"/>
</dbReference>
<feature type="domain" description="Pyrroline-5-carboxylate reductase dimerisation" evidence="11">
    <location>
        <begin position="161"/>
        <end position="265"/>
    </location>
</feature>
<dbReference type="RefSeq" id="WP_136952935.1">
    <property type="nucleotide sequence ID" value="NZ_CP039712.1"/>
</dbReference>
<organism evidence="12 13">
    <name type="scientific">Vagococcus zengguangii</name>
    <dbReference type="NCBI Taxonomy" id="2571750"/>
    <lineage>
        <taxon>Bacteria</taxon>
        <taxon>Bacillati</taxon>
        <taxon>Bacillota</taxon>
        <taxon>Bacilli</taxon>
        <taxon>Lactobacillales</taxon>
        <taxon>Enterococcaceae</taxon>
        <taxon>Vagococcus</taxon>
    </lineage>
</organism>
<dbReference type="Pfam" id="PF03807">
    <property type="entry name" value="F420_oxidored"/>
    <property type="match status" value="1"/>
</dbReference>
<name>A0A4D7CPT2_9ENTE</name>
<keyword evidence="6 9" id="KW-0028">Amino-acid biosynthesis</keyword>
<dbReference type="SUPFAM" id="SSF48179">
    <property type="entry name" value="6-phosphogluconate dehydrogenase C-terminal domain-like"/>
    <property type="match status" value="1"/>
</dbReference>
<dbReference type="PROSITE" id="PS00521">
    <property type="entry name" value="P5CR"/>
    <property type="match status" value="1"/>
</dbReference>
<dbReference type="InterPro" id="IPR029036">
    <property type="entry name" value="P5CR_dimer"/>
</dbReference>
<dbReference type="AlphaFoldDB" id="A0A4D7CPT2"/>
<keyword evidence="13" id="KW-1185">Reference proteome</keyword>
<evidence type="ECO:0000256" key="8">
    <source>
        <dbReference type="PIRSR" id="PIRSR000193-1"/>
    </source>
</evidence>
<evidence type="ECO:0000256" key="6">
    <source>
        <dbReference type="HAMAP-Rule" id="MF_01925"/>
    </source>
</evidence>
<comment type="catalytic activity">
    <reaction evidence="6">
        <text>L-proline + NAD(+) = (S)-1-pyrroline-5-carboxylate + NADH + 2 H(+)</text>
        <dbReference type="Rhea" id="RHEA:14105"/>
        <dbReference type="ChEBI" id="CHEBI:15378"/>
        <dbReference type="ChEBI" id="CHEBI:17388"/>
        <dbReference type="ChEBI" id="CHEBI:57540"/>
        <dbReference type="ChEBI" id="CHEBI:57945"/>
        <dbReference type="ChEBI" id="CHEBI:60039"/>
        <dbReference type="EC" id="1.5.1.2"/>
    </reaction>
</comment>
<evidence type="ECO:0000256" key="7">
    <source>
        <dbReference type="NCBIfam" id="TIGR00112"/>
    </source>
</evidence>
<evidence type="ECO:0000259" key="10">
    <source>
        <dbReference type="Pfam" id="PF03807"/>
    </source>
</evidence>
<reference evidence="12 13" key="1">
    <citation type="submission" date="2019-04" db="EMBL/GenBank/DDBJ databases">
        <title>Vagococcus sp. nov., isolated from faeces of yaks (Bos grunniens).</title>
        <authorList>
            <person name="Ge Y."/>
        </authorList>
    </citation>
    <scope>NUCLEOTIDE SEQUENCE [LARGE SCALE GENOMIC DNA]</scope>
    <source>
        <strain evidence="12 13">MN-17</strain>
    </source>
</reference>
<protein>
    <recommendedName>
        <fullName evidence="6 7">Pyrroline-5-carboxylate reductase</fullName>
        <shortName evidence="6">P5C reductase</shortName>
        <shortName evidence="6">P5CR</shortName>
        <ecNumber evidence="6 7">1.5.1.2</ecNumber>
    </recommendedName>
    <alternativeName>
        <fullName evidence="6">PCA reductase</fullName>
    </alternativeName>
</protein>
<dbReference type="UniPathway" id="UPA00098">
    <property type="reaction ID" value="UER00361"/>
</dbReference>
<evidence type="ECO:0000313" key="13">
    <source>
        <dbReference type="Proteomes" id="UP000298615"/>
    </source>
</evidence>
<dbReference type="PANTHER" id="PTHR11645">
    <property type="entry name" value="PYRROLINE-5-CARBOXYLATE REDUCTASE"/>
    <property type="match status" value="1"/>
</dbReference>
<dbReference type="GO" id="GO:0005737">
    <property type="term" value="C:cytoplasm"/>
    <property type="evidence" value="ECO:0007669"/>
    <property type="project" value="UniProtKB-SubCell"/>
</dbReference>
<dbReference type="InterPro" id="IPR008927">
    <property type="entry name" value="6-PGluconate_DH-like_C_sf"/>
</dbReference>
<keyword evidence="6" id="KW-0963">Cytoplasm</keyword>
<comment type="subcellular location">
    <subcellularLocation>
        <location evidence="6">Cytoplasm</location>
    </subcellularLocation>
</comment>
<dbReference type="Pfam" id="PF14748">
    <property type="entry name" value="P5CR_dimer"/>
    <property type="match status" value="1"/>
</dbReference>
<evidence type="ECO:0000259" key="11">
    <source>
        <dbReference type="Pfam" id="PF14748"/>
    </source>
</evidence>
<feature type="binding site" evidence="8">
    <location>
        <position position="56"/>
    </location>
    <ligand>
        <name>NADPH</name>
        <dbReference type="ChEBI" id="CHEBI:57783"/>
    </ligand>
</feature>
<dbReference type="PANTHER" id="PTHR11645:SF0">
    <property type="entry name" value="PYRROLINE-5-CARBOXYLATE REDUCTASE 3"/>
    <property type="match status" value="1"/>
</dbReference>
<dbReference type="InterPro" id="IPR028939">
    <property type="entry name" value="P5C_Rdtase_cat_N"/>
</dbReference>